<dbReference type="AlphaFoldDB" id="M2TI00"/>
<evidence type="ECO:0000313" key="4">
    <source>
        <dbReference type="Proteomes" id="UP000016934"/>
    </source>
</evidence>
<feature type="repeat" description="ANK" evidence="1">
    <location>
        <begin position="601"/>
        <end position="625"/>
    </location>
</feature>
<evidence type="ECO:0000259" key="2">
    <source>
        <dbReference type="Pfam" id="PF06985"/>
    </source>
</evidence>
<dbReference type="STRING" id="665912.M2TI00"/>
<dbReference type="KEGG" id="bsc:COCSADRAFT_133949"/>
<dbReference type="Pfam" id="PF12796">
    <property type="entry name" value="Ank_2"/>
    <property type="match status" value="1"/>
</dbReference>
<accession>M2TI00</accession>
<dbReference type="OMA" id="WETSHTN"/>
<dbReference type="InterPro" id="IPR010730">
    <property type="entry name" value="HET"/>
</dbReference>
<dbReference type="EMBL" id="KB445638">
    <property type="protein sequence ID" value="EMD68332.1"/>
    <property type="molecule type" value="Genomic_DNA"/>
</dbReference>
<dbReference type="Pfam" id="PF13637">
    <property type="entry name" value="Ank_4"/>
    <property type="match status" value="1"/>
</dbReference>
<dbReference type="RefSeq" id="XP_007695969.1">
    <property type="nucleotide sequence ID" value="XM_007697779.1"/>
</dbReference>
<evidence type="ECO:0000313" key="3">
    <source>
        <dbReference type="EMBL" id="EMD68332.1"/>
    </source>
</evidence>
<dbReference type="PROSITE" id="PS50088">
    <property type="entry name" value="ANK_REPEAT"/>
    <property type="match status" value="3"/>
</dbReference>
<dbReference type="GeneID" id="19130909"/>
<dbReference type="PROSITE" id="PS50297">
    <property type="entry name" value="ANK_REP_REGION"/>
    <property type="match status" value="3"/>
</dbReference>
<dbReference type="Proteomes" id="UP000016934">
    <property type="component" value="Unassembled WGS sequence"/>
</dbReference>
<organism evidence="3 4">
    <name type="scientific">Cochliobolus sativus (strain ND90Pr / ATCC 201652)</name>
    <name type="common">Common root rot and spot blotch fungus</name>
    <name type="synonym">Bipolaris sorokiniana</name>
    <dbReference type="NCBI Taxonomy" id="665912"/>
    <lineage>
        <taxon>Eukaryota</taxon>
        <taxon>Fungi</taxon>
        <taxon>Dikarya</taxon>
        <taxon>Ascomycota</taxon>
        <taxon>Pezizomycotina</taxon>
        <taxon>Dothideomycetes</taxon>
        <taxon>Pleosporomycetidae</taxon>
        <taxon>Pleosporales</taxon>
        <taxon>Pleosporineae</taxon>
        <taxon>Pleosporaceae</taxon>
        <taxon>Bipolaris</taxon>
    </lineage>
</organism>
<dbReference type="OrthoDB" id="194358at2759"/>
<gene>
    <name evidence="3" type="ORF">COCSADRAFT_133949</name>
</gene>
<feature type="domain" description="Heterokaryon incompatibility" evidence="2">
    <location>
        <begin position="50"/>
        <end position="183"/>
    </location>
</feature>
<dbReference type="InterPro" id="IPR002110">
    <property type="entry name" value="Ankyrin_rpt"/>
</dbReference>
<evidence type="ECO:0000256" key="1">
    <source>
        <dbReference type="PROSITE-ProRule" id="PRU00023"/>
    </source>
</evidence>
<dbReference type="PANTHER" id="PTHR24148">
    <property type="entry name" value="ANKYRIN REPEAT DOMAIN-CONTAINING PROTEIN 39 HOMOLOG-RELATED"/>
    <property type="match status" value="1"/>
</dbReference>
<sequence length="660" mass="74458">MSQYRYSPLSPGRDSIRLLRLMPHEDETADIQCELFEYSLPNSCKRTHMYDALSYVWGNPDEKLPIFIYKYSFDVTVNLRAALLHLRNHSIERILWVDAICIDQANQEEKEHQIQSMAKIYGQANRVVVWLGEAADDSDLALEEIRVTRDKMSTNSLDSKRIQQAVLALLQRPWFRRIWILQEIAAARHVLIMCGSKKIDGYVFCLGVDALKDLYEARPDLQGLIRSVTYLIREAIFRPGYSVGISGRSSLDICPLGELMDMYHAHEATKRHDKVYALLGMSSDDLSEADLMPNYGDPWEKLLQRLAKFLLSEKISVEAWGDEEVAAIKSKGCILGKVSSVLRDTALDGRQSVDVIFKSILGHPEYTGTQRWTLRPSAKSIRDGDLICLLQGASKPAIIRLCKDYFAIIMIAATPLENTRMEEGYIEWPNLLQSVTTFTRDFLLFWDWKKSSEKFQNPAEYDTLIRTDDSASEYFKIGREGCLDNATRTWNIALILGDLGEYKGAEERILEAIEGYKRAFGVEYPYTLKSQYGLTPLSWATGNGYDDVVHLLLANDAVDPDLKDSQYGRTPLWWAAEGGHEAVVKLLLETGNVEVDAKDSDDRTPLSRAAKGGHEAVVKLLLETGNIKVDAKDSDGRTPLSRAAQGGHEAVVKLLQSSTR</sequence>
<dbReference type="eggNOG" id="KOG4177">
    <property type="taxonomic scope" value="Eukaryota"/>
</dbReference>
<protein>
    <recommendedName>
        <fullName evidence="2">Heterokaryon incompatibility domain-containing protein</fullName>
    </recommendedName>
</protein>
<keyword evidence="4" id="KW-1185">Reference proteome</keyword>
<dbReference type="SUPFAM" id="SSF48403">
    <property type="entry name" value="Ankyrin repeat"/>
    <property type="match status" value="1"/>
</dbReference>
<dbReference type="InterPro" id="IPR036770">
    <property type="entry name" value="Ankyrin_rpt-contain_sf"/>
</dbReference>
<feature type="repeat" description="ANK" evidence="1">
    <location>
        <begin position="567"/>
        <end position="591"/>
    </location>
</feature>
<keyword evidence="1" id="KW-0040">ANK repeat</keyword>
<reference evidence="4" key="2">
    <citation type="journal article" date="2013" name="PLoS Genet.">
        <title>Comparative genome structure, secondary metabolite, and effector coding capacity across Cochliobolus pathogens.</title>
        <authorList>
            <person name="Condon B.J."/>
            <person name="Leng Y."/>
            <person name="Wu D."/>
            <person name="Bushley K.E."/>
            <person name="Ohm R.A."/>
            <person name="Otillar R."/>
            <person name="Martin J."/>
            <person name="Schackwitz W."/>
            <person name="Grimwood J."/>
            <person name="MohdZainudin N."/>
            <person name="Xue C."/>
            <person name="Wang R."/>
            <person name="Manning V.A."/>
            <person name="Dhillon B."/>
            <person name="Tu Z.J."/>
            <person name="Steffenson B.J."/>
            <person name="Salamov A."/>
            <person name="Sun H."/>
            <person name="Lowry S."/>
            <person name="LaButti K."/>
            <person name="Han J."/>
            <person name="Copeland A."/>
            <person name="Lindquist E."/>
            <person name="Barry K."/>
            <person name="Schmutz J."/>
            <person name="Baker S.E."/>
            <person name="Ciuffetti L.M."/>
            <person name="Grigoriev I.V."/>
            <person name="Zhong S."/>
            <person name="Turgeon B.G."/>
        </authorList>
    </citation>
    <scope>NUCLEOTIDE SEQUENCE [LARGE SCALE GENOMIC DNA]</scope>
    <source>
        <strain evidence="4">ND90Pr / ATCC 201652</strain>
    </source>
</reference>
<dbReference type="Pfam" id="PF06985">
    <property type="entry name" value="HET"/>
    <property type="match status" value="1"/>
</dbReference>
<dbReference type="SMART" id="SM00248">
    <property type="entry name" value="ANK"/>
    <property type="match status" value="4"/>
</dbReference>
<name>M2TI00_COCSN</name>
<dbReference type="Gene3D" id="1.25.40.20">
    <property type="entry name" value="Ankyrin repeat-containing domain"/>
    <property type="match status" value="2"/>
</dbReference>
<reference evidence="3 4" key="1">
    <citation type="journal article" date="2012" name="PLoS Pathog.">
        <title>Diverse lifestyles and strategies of plant pathogenesis encoded in the genomes of eighteen Dothideomycetes fungi.</title>
        <authorList>
            <person name="Ohm R.A."/>
            <person name="Feau N."/>
            <person name="Henrissat B."/>
            <person name="Schoch C.L."/>
            <person name="Horwitz B.A."/>
            <person name="Barry K.W."/>
            <person name="Condon B.J."/>
            <person name="Copeland A.C."/>
            <person name="Dhillon B."/>
            <person name="Glaser F."/>
            <person name="Hesse C.N."/>
            <person name="Kosti I."/>
            <person name="LaButti K."/>
            <person name="Lindquist E.A."/>
            <person name="Lucas S."/>
            <person name="Salamov A.A."/>
            <person name="Bradshaw R.E."/>
            <person name="Ciuffetti L."/>
            <person name="Hamelin R.C."/>
            <person name="Kema G.H.J."/>
            <person name="Lawrence C."/>
            <person name="Scott J.A."/>
            <person name="Spatafora J.W."/>
            <person name="Turgeon B.G."/>
            <person name="de Wit P.J.G.M."/>
            <person name="Zhong S."/>
            <person name="Goodwin S.B."/>
            <person name="Grigoriev I.V."/>
        </authorList>
    </citation>
    <scope>NUCLEOTIDE SEQUENCE [LARGE SCALE GENOMIC DNA]</scope>
    <source>
        <strain evidence="4">ND90Pr / ATCC 201652</strain>
    </source>
</reference>
<feature type="repeat" description="ANK" evidence="1">
    <location>
        <begin position="635"/>
        <end position="655"/>
    </location>
</feature>
<dbReference type="HOGENOM" id="CLU_004184_9_0_1"/>
<proteinExistence type="predicted"/>
<dbReference type="PANTHER" id="PTHR24148:SF78">
    <property type="entry name" value="HETEROKARYON INCOMPATIBILITY DOMAIN-CONTAINING PROTEIN"/>
    <property type="match status" value="1"/>
</dbReference>
<dbReference type="InterPro" id="IPR052895">
    <property type="entry name" value="HetReg/Transcr_Mod"/>
</dbReference>